<evidence type="ECO:0000256" key="5">
    <source>
        <dbReference type="PIRSR" id="PIRSR601461-1"/>
    </source>
</evidence>
<dbReference type="Proteomes" id="UP000799436">
    <property type="component" value="Unassembled WGS sequence"/>
</dbReference>
<keyword evidence="2 7" id="KW-0645">Protease</keyword>
<reference evidence="7" key="1">
    <citation type="journal article" date="2020" name="Stud. Mycol.">
        <title>101 Dothideomycetes genomes: a test case for predicting lifestyles and emergence of pathogens.</title>
        <authorList>
            <person name="Haridas S."/>
            <person name="Albert R."/>
            <person name="Binder M."/>
            <person name="Bloem J."/>
            <person name="Labutti K."/>
            <person name="Salamov A."/>
            <person name="Andreopoulos B."/>
            <person name="Baker S."/>
            <person name="Barry K."/>
            <person name="Bills G."/>
            <person name="Bluhm B."/>
            <person name="Cannon C."/>
            <person name="Castanera R."/>
            <person name="Culley D."/>
            <person name="Daum C."/>
            <person name="Ezra D."/>
            <person name="Gonzalez J."/>
            <person name="Henrissat B."/>
            <person name="Kuo A."/>
            <person name="Liang C."/>
            <person name="Lipzen A."/>
            <person name="Lutzoni F."/>
            <person name="Magnuson J."/>
            <person name="Mondo S."/>
            <person name="Nolan M."/>
            <person name="Ohm R."/>
            <person name="Pangilinan J."/>
            <person name="Park H.-J."/>
            <person name="Ramirez L."/>
            <person name="Alfaro M."/>
            <person name="Sun H."/>
            <person name="Tritt A."/>
            <person name="Yoshinaga Y."/>
            <person name="Zwiers L.-H."/>
            <person name="Turgeon B."/>
            <person name="Goodwin S."/>
            <person name="Spatafora J."/>
            <person name="Crous P."/>
            <person name="Grigoriev I."/>
        </authorList>
    </citation>
    <scope>NUCLEOTIDE SEQUENCE</scope>
    <source>
        <strain evidence="7">CBS 116005</strain>
    </source>
</reference>
<evidence type="ECO:0000259" key="6">
    <source>
        <dbReference type="PROSITE" id="PS51767"/>
    </source>
</evidence>
<keyword evidence="3" id="KW-0064">Aspartyl protease</keyword>
<name>A0A6G1L9R4_9PEZI</name>
<dbReference type="EMBL" id="ML995838">
    <property type="protein sequence ID" value="KAF2768964.1"/>
    <property type="molecule type" value="Genomic_DNA"/>
</dbReference>
<comment type="similarity">
    <text evidence="1">Belongs to the peptidase A1 family.</text>
</comment>
<accession>A0A6G1L9R4</accession>
<dbReference type="PANTHER" id="PTHR47966">
    <property type="entry name" value="BETA-SITE APP-CLEAVING ENZYME, ISOFORM A-RELATED"/>
    <property type="match status" value="1"/>
</dbReference>
<keyword evidence="8" id="KW-1185">Reference proteome</keyword>
<dbReference type="Pfam" id="PF00026">
    <property type="entry name" value="Asp"/>
    <property type="match status" value="1"/>
</dbReference>
<evidence type="ECO:0000256" key="4">
    <source>
        <dbReference type="ARBA" id="ARBA00022801"/>
    </source>
</evidence>
<evidence type="ECO:0000256" key="2">
    <source>
        <dbReference type="ARBA" id="ARBA00022670"/>
    </source>
</evidence>
<dbReference type="Gene3D" id="2.40.70.10">
    <property type="entry name" value="Acid Proteases"/>
    <property type="match status" value="2"/>
</dbReference>
<evidence type="ECO:0000256" key="3">
    <source>
        <dbReference type="ARBA" id="ARBA00022750"/>
    </source>
</evidence>
<dbReference type="PANTHER" id="PTHR47966:SF2">
    <property type="entry name" value="ASPERGILLOPEPSIN-1-RELATED"/>
    <property type="match status" value="1"/>
</dbReference>
<sequence>STSLSNDATQVSSNAQAYDAEYICPVTVGQNQLNLDFDTGSSDLWVFSTLTPNKESSGHNLYDVSTGSRELGETWMIQYGDGSESSGIVYTDRVVVGGATVTSQAVEAATSVSSQFQSDASDGLLGLGYESGNTCSQSQCQTFFGNFQDCAKQPLFTADLQTHGGSYDFGYIDGSKYVGSISYVDVLQRRPSYWDFTAGAYYINGRHGGSIGYSIMDTGTSLWYLPSKAVAAFYKSIATATTRQGLRVLSCDDNTVPDFSVNIGDRTFTVPASALSQEPLGDGSGYCVGSIQANTGLPGSIFGDAFMRNFFVVFNLGDNQIGVA</sequence>
<feature type="active site" evidence="5">
    <location>
        <position position="38"/>
    </location>
</feature>
<dbReference type="InterPro" id="IPR021109">
    <property type="entry name" value="Peptidase_aspartic_dom_sf"/>
</dbReference>
<dbReference type="PROSITE" id="PS51767">
    <property type="entry name" value="PEPTIDASE_A1"/>
    <property type="match status" value="1"/>
</dbReference>
<proteinExistence type="inferred from homology"/>
<dbReference type="PRINTS" id="PR00792">
    <property type="entry name" value="PEPSIN"/>
</dbReference>
<organism evidence="7 8">
    <name type="scientific">Teratosphaeria nubilosa</name>
    <dbReference type="NCBI Taxonomy" id="161662"/>
    <lineage>
        <taxon>Eukaryota</taxon>
        <taxon>Fungi</taxon>
        <taxon>Dikarya</taxon>
        <taxon>Ascomycota</taxon>
        <taxon>Pezizomycotina</taxon>
        <taxon>Dothideomycetes</taxon>
        <taxon>Dothideomycetidae</taxon>
        <taxon>Mycosphaerellales</taxon>
        <taxon>Teratosphaeriaceae</taxon>
        <taxon>Teratosphaeria</taxon>
    </lineage>
</organism>
<feature type="active site" evidence="5">
    <location>
        <position position="217"/>
    </location>
</feature>
<dbReference type="SUPFAM" id="SSF50630">
    <property type="entry name" value="Acid proteases"/>
    <property type="match status" value="1"/>
</dbReference>
<dbReference type="AlphaFoldDB" id="A0A6G1L9R4"/>
<dbReference type="GO" id="GO:0006508">
    <property type="term" value="P:proteolysis"/>
    <property type="evidence" value="ECO:0007669"/>
    <property type="project" value="UniProtKB-KW"/>
</dbReference>
<keyword evidence="4" id="KW-0378">Hydrolase</keyword>
<evidence type="ECO:0000256" key="1">
    <source>
        <dbReference type="ARBA" id="ARBA00007447"/>
    </source>
</evidence>
<dbReference type="GO" id="GO:0004190">
    <property type="term" value="F:aspartic-type endopeptidase activity"/>
    <property type="evidence" value="ECO:0007669"/>
    <property type="project" value="UniProtKB-KW"/>
</dbReference>
<dbReference type="InterPro" id="IPR033121">
    <property type="entry name" value="PEPTIDASE_A1"/>
</dbReference>
<protein>
    <submittedName>
        <fullName evidence="7">Acid protease</fullName>
    </submittedName>
</protein>
<evidence type="ECO:0000313" key="7">
    <source>
        <dbReference type="EMBL" id="KAF2768964.1"/>
    </source>
</evidence>
<evidence type="ECO:0000313" key="8">
    <source>
        <dbReference type="Proteomes" id="UP000799436"/>
    </source>
</evidence>
<feature type="non-terminal residue" evidence="7">
    <location>
        <position position="324"/>
    </location>
</feature>
<feature type="domain" description="Peptidase A1" evidence="6">
    <location>
        <begin position="22"/>
        <end position="324"/>
    </location>
</feature>
<gene>
    <name evidence="7" type="ORF">EJ03DRAFT_260888</name>
</gene>
<dbReference type="InterPro" id="IPR001461">
    <property type="entry name" value="Aspartic_peptidase_A1"/>
</dbReference>
<dbReference type="FunFam" id="2.40.70.10:FF:000026">
    <property type="entry name" value="Endothiapepsin"/>
    <property type="match status" value="1"/>
</dbReference>
<dbReference type="OrthoDB" id="2747330at2759"/>
<feature type="non-terminal residue" evidence="7">
    <location>
        <position position="1"/>
    </location>
</feature>